<evidence type="ECO:0000256" key="3">
    <source>
        <dbReference type="ARBA" id="ARBA00022475"/>
    </source>
</evidence>
<evidence type="ECO:0000256" key="8">
    <source>
        <dbReference type="SAM" id="Phobius"/>
    </source>
</evidence>
<dbReference type="EMBL" id="BAAAZO010000003">
    <property type="protein sequence ID" value="GAA3608800.1"/>
    <property type="molecule type" value="Genomic_DNA"/>
</dbReference>
<dbReference type="Proteomes" id="UP001501074">
    <property type="component" value="Unassembled WGS sequence"/>
</dbReference>
<keyword evidence="10" id="KW-1185">Reference proteome</keyword>
<dbReference type="PANTHER" id="PTHR30561">
    <property type="entry name" value="SMR FAMILY PROTON-DEPENDENT DRUG EFFLUX TRANSPORTER SUGE"/>
    <property type="match status" value="1"/>
</dbReference>
<keyword evidence="5 8" id="KW-1133">Transmembrane helix</keyword>
<name>A0ABP6ZGA8_9ACTN</name>
<evidence type="ECO:0000256" key="4">
    <source>
        <dbReference type="ARBA" id="ARBA00022692"/>
    </source>
</evidence>
<dbReference type="Gene3D" id="1.10.3730.20">
    <property type="match status" value="1"/>
</dbReference>
<dbReference type="InterPro" id="IPR045324">
    <property type="entry name" value="Small_multidrug_res"/>
</dbReference>
<evidence type="ECO:0000256" key="1">
    <source>
        <dbReference type="ARBA" id="ARBA00004651"/>
    </source>
</evidence>
<feature type="transmembrane region" description="Helical" evidence="8">
    <location>
        <begin position="26"/>
        <end position="46"/>
    </location>
</feature>
<dbReference type="InterPro" id="IPR037185">
    <property type="entry name" value="EmrE-like"/>
</dbReference>
<evidence type="ECO:0000256" key="7">
    <source>
        <dbReference type="RuleBase" id="RU003942"/>
    </source>
</evidence>
<keyword evidence="2" id="KW-0813">Transport</keyword>
<feature type="transmembrane region" description="Helical" evidence="8">
    <location>
        <begin position="58"/>
        <end position="78"/>
    </location>
</feature>
<keyword evidence="4 7" id="KW-0812">Transmembrane</keyword>
<dbReference type="RefSeq" id="WP_231483564.1">
    <property type="nucleotide sequence ID" value="NZ_BAAAZO010000003.1"/>
</dbReference>
<comment type="caution">
    <text evidence="9">The sequence shown here is derived from an EMBL/GenBank/DDBJ whole genome shotgun (WGS) entry which is preliminary data.</text>
</comment>
<evidence type="ECO:0000256" key="6">
    <source>
        <dbReference type="ARBA" id="ARBA00023136"/>
    </source>
</evidence>
<proteinExistence type="inferred from homology"/>
<accession>A0ABP6ZGA8</accession>
<dbReference type="PANTHER" id="PTHR30561:SF1">
    <property type="entry name" value="MULTIDRUG TRANSPORTER EMRE"/>
    <property type="match status" value="1"/>
</dbReference>
<comment type="subcellular location">
    <subcellularLocation>
        <location evidence="1 7">Cell membrane</location>
        <topology evidence="1 7">Multi-pass membrane protein</topology>
    </subcellularLocation>
</comment>
<feature type="transmembrane region" description="Helical" evidence="8">
    <location>
        <begin position="84"/>
        <end position="103"/>
    </location>
</feature>
<evidence type="ECO:0000313" key="10">
    <source>
        <dbReference type="Proteomes" id="UP001501074"/>
    </source>
</evidence>
<keyword evidence="3" id="KW-1003">Cell membrane</keyword>
<organism evidence="9 10">
    <name type="scientific">Kineosporia mesophila</name>
    <dbReference type="NCBI Taxonomy" id="566012"/>
    <lineage>
        <taxon>Bacteria</taxon>
        <taxon>Bacillati</taxon>
        <taxon>Actinomycetota</taxon>
        <taxon>Actinomycetes</taxon>
        <taxon>Kineosporiales</taxon>
        <taxon>Kineosporiaceae</taxon>
        <taxon>Kineosporia</taxon>
    </lineage>
</organism>
<keyword evidence="6 8" id="KW-0472">Membrane</keyword>
<evidence type="ECO:0000256" key="2">
    <source>
        <dbReference type="ARBA" id="ARBA00022448"/>
    </source>
</evidence>
<sequence length="106" mass="10784">MAYIMLVVAIALEVVATSLLPVTQGFSRLGPSVVCLGTYAVVFMLLGRIVEQLPVGVVYATWSGAGIAAIMLIGATFLGEPLSLAKVTGAAMIIGGVVILNVAGVH</sequence>
<gene>
    <name evidence="9" type="ORF">GCM10022223_26050</name>
</gene>
<dbReference type="InterPro" id="IPR000390">
    <property type="entry name" value="Small_drug/metabolite_transptr"/>
</dbReference>
<evidence type="ECO:0000256" key="5">
    <source>
        <dbReference type="ARBA" id="ARBA00022989"/>
    </source>
</evidence>
<reference evidence="10" key="1">
    <citation type="journal article" date="2019" name="Int. J. Syst. Evol. Microbiol.">
        <title>The Global Catalogue of Microorganisms (GCM) 10K type strain sequencing project: providing services to taxonomists for standard genome sequencing and annotation.</title>
        <authorList>
            <consortium name="The Broad Institute Genomics Platform"/>
            <consortium name="The Broad Institute Genome Sequencing Center for Infectious Disease"/>
            <person name="Wu L."/>
            <person name="Ma J."/>
        </authorList>
    </citation>
    <scope>NUCLEOTIDE SEQUENCE [LARGE SCALE GENOMIC DNA]</scope>
    <source>
        <strain evidence="10">JCM 16902</strain>
    </source>
</reference>
<dbReference type="Pfam" id="PF00893">
    <property type="entry name" value="Multi_Drug_Res"/>
    <property type="match status" value="1"/>
</dbReference>
<comment type="similarity">
    <text evidence="7">Belongs to the drug/metabolite transporter (DMT) superfamily. Small multidrug resistance (SMR) (TC 2.A.7.1) family.</text>
</comment>
<protein>
    <submittedName>
        <fullName evidence="9">Multidrug efflux SMR transporter</fullName>
    </submittedName>
</protein>
<dbReference type="SUPFAM" id="SSF103481">
    <property type="entry name" value="Multidrug resistance efflux transporter EmrE"/>
    <property type="match status" value="1"/>
</dbReference>
<evidence type="ECO:0000313" key="9">
    <source>
        <dbReference type="EMBL" id="GAA3608800.1"/>
    </source>
</evidence>